<dbReference type="Gene3D" id="2.40.420.20">
    <property type="match status" value="1"/>
</dbReference>
<evidence type="ECO:0000313" key="12">
    <source>
        <dbReference type="Proteomes" id="UP000255316"/>
    </source>
</evidence>
<dbReference type="InterPro" id="IPR006143">
    <property type="entry name" value="RND_pump_MFP"/>
</dbReference>
<feature type="transmembrane region" description="Helical" evidence="4">
    <location>
        <begin position="17"/>
        <end position="38"/>
    </location>
</feature>
<evidence type="ECO:0000259" key="6">
    <source>
        <dbReference type="Pfam" id="PF25917"/>
    </source>
</evidence>
<dbReference type="GO" id="GO:1990281">
    <property type="term" value="C:efflux pump complex"/>
    <property type="evidence" value="ECO:0007669"/>
    <property type="project" value="TreeGrafter"/>
</dbReference>
<sequence length="381" mass="42397">MLKTIHSHLHKHRHKRLIIALAVFLLILLLIIFLRVYASIRLRNETRADAVPVVRVMTAEQETGMDRIVLPGNVQAWHESPIYARTNGYVKQWYVDIGSRVKTGDLLAVIETPELDAQERQARADLKVAIANNKIAQITAKRWRHLVKTESVSQQETDEKVSIAAAQEAAVYAAQANLQRLQELVGFERVIAPFDGVITDRATDIGDLIDAGSSTSTPPLFRIAQTSPLRIYVKIPQYYSARIKPNMAVTLNFAEHPKQTFPAKLFETAHAIDPKTRTLLAQFTTKNKKGELLPGGYTEVLFTLDVPPNTVILPVNTLLFRAQGLQVAALDKDNKVVLKSITVRRDFGSKIEIATGVMPGDRIILNPPDGIINGETVRVVS</sequence>
<dbReference type="Gene3D" id="1.10.287.470">
    <property type="entry name" value="Helix hairpin bin"/>
    <property type="match status" value="1"/>
</dbReference>
<dbReference type="Proteomes" id="UP000255316">
    <property type="component" value="Unassembled WGS sequence"/>
</dbReference>
<evidence type="ECO:0000259" key="5">
    <source>
        <dbReference type="Pfam" id="PF25876"/>
    </source>
</evidence>
<dbReference type="NCBIfam" id="TIGR01730">
    <property type="entry name" value="RND_mfp"/>
    <property type="match status" value="1"/>
</dbReference>
<keyword evidence="11" id="KW-1185">Reference proteome</keyword>
<evidence type="ECO:0000259" key="8">
    <source>
        <dbReference type="Pfam" id="PF25967"/>
    </source>
</evidence>
<feature type="domain" description="Multidrug resistance protein MdtA-like barrel-sandwich hybrid" evidence="6">
    <location>
        <begin position="82"/>
        <end position="216"/>
    </location>
</feature>
<name>A0A378IGT1_9GAMM</name>
<dbReference type="GO" id="GO:0015562">
    <property type="term" value="F:efflux transmembrane transporter activity"/>
    <property type="evidence" value="ECO:0007669"/>
    <property type="project" value="TreeGrafter"/>
</dbReference>
<evidence type="ECO:0000313" key="10">
    <source>
        <dbReference type="EMBL" id="STX33952.1"/>
    </source>
</evidence>
<feature type="domain" description="Multidrug resistance protein MdtA-like alpha-helical hairpin" evidence="5">
    <location>
        <begin position="119"/>
        <end position="179"/>
    </location>
</feature>
<keyword evidence="4" id="KW-1133">Transmembrane helix</keyword>
<organism evidence="10 12">
    <name type="scientific">Legionella cincinnatiensis</name>
    <dbReference type="NCBI Taxonomy" id="28085"/>
    <lineage>
        <taxon>Bacteria</taxon>
        <taxon>Pseudomonadati</taxon>
        <taxon>Pseudomonadota</taxon>
        <taxon>Gammaproteobacteria</taxon>
        <taxon>Legionellales</taxon>
        <taxon>Legionellaceae</taxon>
        <taxon>Legionella</taxon>
    </lineage>
</organism>
<proteinExistence type="inferred from homology"/>
<keyword evidence="4" id="KW-0812">Transmembrane</keyword>
<gene>
    <name evidence="10" type="primary">bepF</name>
    <name evidence="9" type="ORF">Lcin_0592</name>
    <name evidence="10" type="ORF">NCTC12438_00541</name>
</gene>
<dbReference type="Pfam" id="PF25876">
    <property type="entry name" value="HH_MFP_RND"/>
    <property type="match status" value="1"/>
</dbReference>
<dbReference type="Gene3D" id="2.40.30.170">
    <property type="match status" value="1"/>
</dbReference>
<reference evidence="10 12" key="2">
    <citation type="submission" date="2018-06" db="EMBL/GenBank/DDBJ databases">
        <authorList>
            <consortium name="Pathogen Informatics"/>
            <person name="Doyle S."/>
        </authorList>
    </citation>
    <scope>NUCLEOTIDE SEQUENCE [LARGE SCALE GENOMIC DNA]</scope>
    <source>
        <strain evidence="10 12">NCTC12438</strain>
    </source>
</reference>
<dbReference type="RefSeq" id="WP_058463828.1">
    <property type="nucleotide sequence ID" value="NZ_CAAAHQ010000041.1"/>
</dbReference>
<dbReference type="AlphaFoldDB" id="A0A378IGT1"/>
<dbReference type="InterPro" id="IPR058627">
    <property type="entry name" value="MdtA-like_C"/>
</dbReference>
<dbReference type="Gene3D" id="2.40.50.100">
    <property type="match status" value="1"/>
</dbReference>
<feature type="domain" description="Multidrug resistance protein MdtA-like C-terminal permuted SH3" evidence="8">
    <location>
        <begin position="309"/>
        <end position="365"/>
    </location>
</feature>
<dbReference type="Proteomes" id="UP000054854">
    <property type="component" value="Unassembled WGS sequence"/>
</dbReference>
<dbReference type="Pfam" id="PF25917">
    <property type="entry name" value="BSH_RND"/>
    <property type="match status" value="1"/>
</dbReference>
<evidence type="ECO:0000256" key="1">
    <source>
        <dbReference type="ARBA" id="ARBA00004196"/>
    </source>
</evidence>
<dbReference type="EMBL" id="UGNX01000001">
    <property type="protein sequence ID" value="STX33952.1"/>
    <property type="molecule type" value="Genomic_DNA"/>
</dbReference>
<dbReference type="InterPro" id="IPR058624">
    <property type="entry name" value="MdtA-like_HH"/>
</dbReference>
<evidence type="ECO:0000259" key="7">
    <source>
        <dbReference type="Pfam" id="PF25954"/>
    </source>
</evidence>
<dbReference type="PANTHER" id="PTHR30469:SF37">
    <property type="entry name" value="RAGD PROTEIN"/>
    <property type="match status" value="1"/>
</dbReference>
<dbReference type="InterPro" id="IPR058625">
    <property type="entry name" value="MdtA-like_BSH"/>
</dbReference>
<keyword evidence="3" id="KW-0813">Transport</keyword>
<dbReference type="Pfam" id="PF25954">
    <property type="entry name" value="Beta-barrel_RND_2"/>
    <property type="match status" value="1"/>
</dbReference>
<reference evidence="9 11" key="1">
    <citation type="submission" date="2015-11" db="EMBL/GenBank/DDBJ databases">
        <title>Genomic analysis of 38 Legionella species identifies large and diverse effector repertoires.</title>
        <authorList>
            <person name="Burstein D."/>
            <person name="Amaro F."/>
            <person name="Zusman T."/>
            <person name="Lifshitz Z."/>
            <person name="Cohen O."/>
            <person name="Gilbert J.A."/>
            <person name="Pupko T."/>
            <person name="Shuman H.A."/>
            <person name="Segal G."/>
        </authorList>
    </citation>
    <scope>NUCLEOTIDE SEQUENCE [LARGE SCALE GENOMIC DNA]</scope>
    <source>
        <strain evidence="9 11">CDC#72-OH-14</strain>
    </source>
</reference>
<evidence type="ECO:0000313" key="9">
    <source>
        <dbReference type="EMBL" id="KTC92682.1"/>
    </source>
</evidence>
<protein>
    <submittedName>
        <fullName evidence="10">Membrane-fusion protein involved in transport</fullName>
    </submittedName>
</protein>
<evidence type="ECO:0000256" key="4">
    <source>
        <dbReference type="SAM" id="Phobius"/>
    </source>
</evidence>
<dbReference type="InterPro" id="IPR058792">
    <property type="entry name" value="Beta-barrel_RND_2"/>
</dbReference>
<dbReference type="SUPFAM" id="SSF111369">
    <property type="entry name" value="HlyD-like secretion proteins"/>
    <property type="match status" value="1"/>
</dbReference>
<comment type="subcellular location">
    <subcellularLocation>
        <location evidence="1">Cell envelope</location>
    </subcellularLocation>
</comment>
<accession>A0A378IGT1</accession>
<keyword evidence="4" id="KW-0472">Membrane</keyword>
<dbReference type="OrthoDB" id="9806939at2"/>
<evidence type="ECO:0000313" key="11">
    <source>
        <dbReference type="Proteomes" id="UP000054854"/>
    </source>
</evidence>
<dbReference type="PANTHER" id="PTHR30469">
    <property type="entry name" value="MULTIDRUG RESISTANCE PROTEIN MDTA"/>
    <property type="match status" value="1"/>
</dbReference>
<dbReference type="Pfam" id="PF25967">
    <property type="entry name" value="RND-MFP_C"/>
    <property type="match status" value="1"/>
</dbReference>
<dbReference type="STRING" id="28085.Lcin_0592"/>
<dbReference type="EMBL" id="LNXX01000006">
    <property type="protein sequence ID" value="KTC92682.1"/>
    <property type="molecule type" value="Genomic_DNA"/>
</dbReference>
<evidence type="ECO:0000256" key="2">
    <source>
        <dbReference type="ARBA" id="ARBA00009477"/>
    </source>
</evidence>
<feature type="domain" description="CusB-like beta-barrel" evidence="7">
    <location>
        <begin position="233"/>
        <end position="302"/>
    </location>
</feature>
<evidence type="ECO:0000256" key="3">
    <source>
        <dbReference type="ARBA" id="ARBA00022448"/>
    </source>
</evidence>
<comment type="similarity">
    <text evidence="2">Belongs to the membrane fusion protein (MFP) (TC 8.A.1) family.</text>
</comment>